<evidence type="ECO:0000313" key="3">
    <source>
        <dbReference type="Proteomes" id="UP000199012"/>
    </source>
</evidence>
<name>A0A1I1AFN7_9CELL</name>
<dbReference type="Pfam" id="PF13302">
    <property type="entry name" value="Acetyltransf_3"/>
    <property type="match status" value="1"/>
</dbReference>
<dbReference type="GO" id="GO:0008999">
    <property type="term" value="F:protein-N-terminal-alanine acetyltransferase activity"/>
    <property type="evidence" value="ECO:0007669"/>
    <property type="project" value="TreeGrafter"/>
</dbReference>
<dbReference type="GO" id="GO:0005737">
    <property type="term" value="C:cytoplasm"/>
    <property type="evidence" value="ECO:0007669"/>
    <property type="project" value="TreeGrafter"/>
</dbReference>
<dbReference type="OrthoDB" id="3466127at2"/>
<sequence length="223" mass="24328">MTGPSWAALWPPSAVRVRSGDLELRYLDDELLLALADLASRGLHDEDRMPFLHPWTRGTPAEVARSVLTYQWAQRAALTPSRWSLELAVLHQGRAVGVQAMTTTDFPVLGAAETGSWLGREHQGRGLGRQMRHLVLHLLFEGLGARTATTSAREDNAASLGVTRALGYRPDGTADAAVEGMPARILRFRLDRADWDGRPPALRPPVTTEGLEALRAFLPGPTA</sequence>
<proteinExistence type="predicted"/>
<dbReference type="PANTHER" id="PTHR43441:SF11">
    <property type="entry name" value="RIBOSOMAL-PROTEIN-SERINE ACETYLTRANSFERASE"/>
    <property type="match status" value="1"/>
</dbReference>
<evidence type="ECO:0000259" key="1">
    <source>
        <dbReference type="PROSITE" id="PS51186"/>
    </source>
</evidence>
<protein>
    <submittedName>
        <fullName evidence="2">Protein N-acetyltransferase, RimJ/RimL family</fullName>
    </submittedName>
</protein>
<evidence type="ECO:0000313" key="2">
    <source>
        <dbReference type="EMBL" id="SFB35143.1"/>
    </source>
</evidence>
<reference evidence="2 3" key="1">
    <citation type="submission" date="2016-10" db="EMBL/GenBank/DDBJ databases">
        <authorList>
            <person name="de Groot N.N."/>
        </authorList>
    </citation>
    <scope>NUCLEOTIDE SEQUENCE [LARGE SCALE GENOMIC DNA]</scope>
    <source>
        <strain evidence="2 3">CGMCC 4.6945</strain>
    </source>
</reference>
<dbReference type="EMBL" id="FOKA01000016">
    <property type="protein sequence ID" value="SFB35143.1"/>
    <property type="molecule type" value="Genomic_DNA"/>
</dbReference>
<dbReference type="Gene3D" id="3.40.630.30">
    <property type="match status" value="1"/>
</dbReference>
<dbReference type="AlphaFoldDB" id="A0A1I1AFN7"/>
<dbReference type="SUPFAM" id="SSF55729">
    <property type="entry name" value="Acyl-CoA N-acyltransferases (Nat)"/>
    <property type="match status" value="1"/>
</dbReference>
<dbReference type="RefSeq" id="WP_090034342.1">
    <property type="nucleotide sequence ID" value="NZ_BONM01000032.1"/>
</dbReference>
<accession>A0A1I1AFN7</accession>
<dbReference type="InterPro" id="IPR016181">
    <property type="entry name" value="Acyl_CoA_acyltransferase"/>
</dbReference>
<dbReference type="PROSITE" id="PS51186">
    <property type="entry name" value="GNAT"/>
    <property type="match status" value="1"/>
</dbReference>
<dbReference type="InterPro" id="IPR000182">
    <property type="entry name" value="GNAT_dom"/>
</dbReference>
<keyword evidence="2" id="KW-0808">Transferase</keyword>
<dbReference type="STRING" id="988821.SAMN05421867_11677"/>
<dbReference type="GO" id="GO:1990189">
    <property type="term" value="F:protein N-terminal-serine acetyltransferase activity"/>
    <property type="evidence" value="ECO:0007669"/>
    <property type="project" value="TreeGrafter"/>
</dbReference>
<keyword evidence="3" id="KW-1185">Reference proteome</keyword>
<dbReference type="InterPro" id="IPR051908">
    <property type="entry name" value="Ribosomal_N-acetyltransferase"/>
</dbReference>
<feature type="domain" description="N-acetyltransferase" evidence="1">
    <location>
        <begin position="22"/>
        <end position="191"/>
    </location>
</feature>
<organism evidence="2 3">
    <name type="scientific">Cellulomonas marina</name>
    <dbReference type="NCBI Taxonomy" id="988821"/>
    <lineage>
        <taxon>Bacteria</taxon>
        <taxon>Bacillati</taxon>
        <taxon>Actinomycetota</taxon>
        <taxon>Actinomycetes</taxon>
        <taxon>Micrococcales</taxon>
        <taxon>Cellulomonadaceae</taxon>
        <taxon>Cellulomonas</taxon>
    </lineage>
</organism>
<dbReference type="PANTHER" id="PTHR43441">
    <property type="entry name" value="RIBOSOMAL-PROTEIN-SERINE ACETYLTRANSFERASE"/>
    <property type="match status" value="1"/>
</dbReference>
<gene>
    <name evidence="2" type="ORF">SAMN05421867_11677</name>
</gene>
<dbReference type="Proteomes" id="UP000199012">
    <property type="component" value="Unassembled WGS sequence"/>
</dbReference>